<feature type="compositionally biased region" description="Basic and acidic residues" evidence="16">
    <location>
        <begin position="247"/>
        <end position="258"/>
    </location>
</feature>
<dbReference type="GO" id="GO:0008995">
    <property type="term" value="F:ribonuclease E activity"/>
    <property type="evidence" value="ECO:0007669"/>
    <property type="project" value="UniProtKB-EC"/>
</dbReference>
<feature type="compositionally biased region" description="Acidic residues" evidence="16">
    <location>
        <begin position="211"/>
        <end position="223"/>
    </location>
</feature>
<feature type="compositionally biased region" description="Basic and acidic residues" evidence="16">
    <location>
        <begin position="396"/>
        <end position="413"/>
    </location>
</feature>
<keyword evidence="8" id="KW-0479">Metal-binding</keyword>
<keyword evidence="9" id="KW-0378">Hydrolase</keyword>
<dbReference type="CDD" id="cd04453">
    <property type="entry name" value="S1_RNase_E"/>
    <property type="match status" value="1"/>
</dbReference>
<comment type="caution">
    <text evidence="18">The sequence shown here is derived from an EMBL/GenBank/DDBJ whole genome shotgun (WGS) entry which is preliminary data.</text>
</comment>
<evidence type="ECO:0000256" key="12">
    <source>
        <dbReference type="ARBA" id="ARBA00022884"/>
    </source>
</evidence>
<dbReference type="GO" id="GO:0003723">
    <property type="term" value="F:RNA binding"/>
    <property type="evidence" value="ECO:0007669"/>
    <property type="project" value="UniProtKB-KW"/>
</dbReference>
<keyword evidence="19" id="KW-1185">Reference proteome</keyword>
<dbReference type="AlphaFoldDB" id="A0A5R9FCS4"/>
<feature type="domain" description="S1 motif" evidence="17">
    <location>
        <begin position="469"/>
        <end position="546"/>
    </location>
</feature>
<feature type="non-terminal residue" evidence="18">
    <location>
        <position position="1055"/>
    </location>
</feature>
<dbReference type="GO" id="GO:0046872">
    <property type="term" value="F:metal ion binding"/>
    <property type="evidence" value="ECO:0007669"/>
    <property type="project" value="UniProtKB-KW"/>
</dbReference>
<name>A0A5R9FCS4_9ACTN</name>
<evidence type="ECO:0000313" key="18">
    <source>
        <dbReference type="EMBL" id="TLS39458.1"/>
    </source>
</evidence>
<feature type="compositionally biased region" description="Basic and acidic residues" evidence="16">
    <location>
        <begin position="368"/>
        <end position="384"/>
    </location>
</feature>
<dbReference type="Proteomes" id="UP000305906">
    <property type="component" value="Unassembled WGS sequence"/>
</dbReference>
<evidence type="ECO:0000256" key="1">
    <source>
        <dbReference type="ARBA" id="ARBA00001946"/>
    </source>
</evidence>
<keyword evidence="12" id="KW-0694">RNA-binding</keyword>
<evidence type="ECO:0000256" key="3">
    <source>
        <dbReference type="ARBA" id="ARBA00004496"/>
    </source>
</evidence>
<comment type="cofactor">
    <cofactor evidence="1">
        <name>Mg(2+)</name>
        <dbReference type="ChEBI" id="CHEBI:18420"/>
    </cofactor>
</comment>
<feature type="compositionally biased region" description="Low complexity" evidence="16">
    <location>
        <begin position="909"/>
        <end position="920"/>
    </location>
</feature>
<evidence type="ECO:0000259" key="17">
    <source>
        <dbReference type="PROSITE" id="PS50126"/>
    </source>
</evidence>
<feature type="region of interest" description="Disordered" evidence="16">
    <location>
        <begin position="842"/>
        <end position="866"/>
    </location>
</feature>
<comment type="catalytic activity">
    <reaction evidence="13">
        <text>Endonucleolytic cleavage of single-stranded RNA in A- and U-rich regions.</text>
        <dbReference type="EC" id="3.1.26.12"/>
    </reaction>
</comment>
<dbReference type="FunFam" id="2.40.50.140:FF:000066">
    <property type="entry name" value="Ribonuclease E"/>
    <property type="match status" value="1"/>
</dbReference>
<evidence type="ECO:0000256" key="4">
    <source>
        <dbReference type="ARBA" id="ARBA00005522"/>
    </source>
</evidence>
<feature type="region of interest" description="Disordered" evidence="16">
    <location>
        <begin position="903"/>
        <end position="1035"/>
    </location>
</feature>
<feature type="compositionally biased region" description="Low complexity" evidence="16">
    <location>
        <begin position="975"/>
        <end position="1005"/>
    </location>
</feature>
<dbReference type="GO" id="GO:0005737">
    <property type="term" value="C:cytoplasm"/>
    <property type="evidence" value="ECO:0007669"/>
    <property type="project" value="UniProtKB-SubCell"/>
</dbReference>
<keyword evidence="11" id="KW-0460">Magnesium</keyword>
<feature type="compositionally biased region" description="Acidic residues" evidence="16">
    <location>
        <begin position="300"/>
        <end position="337"/>
    </location>
</feature>
<gene>
    <name evidence="18" type="ORF">FE633_46780</name>
</gene>
<evidence type="ECO:0000256" key="8">
    <source>
        <dbReference type="ARBA" id="ARBA00022723"/>
    </source>
</evidence>
<dbReference type="EMBL" id="VBZC01000146">
    <property type="protein sequence ID" value="TLS39458.1"/>
    <property type="molecule type" value="Genomic_DNA"/>
</dbReference>
<dbReference type="SMART" id="SM00316">
    <property type="entry name" value="S1"/>
    <property type="match status" value="1"/>
</dbReference>
<dbReference type="InterPro" id="IPR019307">
    <property type="entry name" value="RNA-bd_AU-1/RNase_E/G"/>
</dbReference>
<evidence type="ECO:0000256" key="14">
    <source>
        <dbReference type="ARBA" id="ARBA00066879"/>
    </source>
</evidence>
<evidence type="ECO:0000256" key="13">
    <source>
        <dbReference type="ARBA" id="ARBA00050524"/>
    </source>
</evidence>
<evidence type="ECO:0000256" key="5">
    <source>
        <dbReference type="ARBA" id="ARBA00022490"/>
    </source>
</evidence>
<dbReference type="EC" id="3.1.26.12" evidence="14"/>
<sequence length="1055" mass="113691">EAAQAADAAALTTAASDEANAPVAEAAQSITEPQPEPAAVAEPEQTTETEDTAPRRTRRRATRRAAAPAGAPAAETAETAETAEPSAEAETATAAVRNERREAPVAAAETDQTNANTTNGDTTDATTAEPEAAAEDATPRRSRRRATRKAAGGFSAPAPKTTTPQAEEQKTEEEPARRPARPAVAVFQPPVFTEPMFQTPERAAAAAAAEAAEEADEADEEAATETAAAPEPVEEETGPRRRRRRRGAAEEPAAKAEADETPEAEESAEEESAEGDESEESGSRRRRRRGGRRRRRGESAEADGEGAEGEEVAAEQAEQDAEDTAEQTEEDAQDEREEGGGSSSSRRRRRRRRRTGDTPVDAEPGDGDPERTVVKVREPRKKDEPSDEVQSIKGSTRLEAKKQRRREGREQGRRRVPIITEAEFLARREAVERVMVVRQHGDRTQIGVLEDNVLVEHYVNKEQSTSYVGNVYLGKVQNVLPSMEAAFIDIGKGRNAVLYAGEVNFEALGMANGPRRIESALKSGQSVLVQVTKDPIGHKGARLTSQVSLPGRYLVYVPEGSMTGISRKLPDTERARLKTILKKIVPEDAGVIVRTAAEGASEDELRRDVERLQAQWEDIQKKAKSGNAPSLLYGEPDMTVRVVRDIFNEDFSKVIVSGGEAWETIHGYVSHVAPDLAERLQKWTSEVDVFATYRIDEQLAKALDRKVWLPSGGSLVIDKTEAMIVVDVNTGKFTGQGGNLEETVTRNNLEAAEEIVRQLRLRDLGGIVVIDFIDMVLESNRDLVLRRLLECLGRDRTKHQVAEVTSLGLVQMTRKRVGQGLLESFSETCVHCNGRGVIVHMEQPTSAGGGGKRKKRARAGAETVPEQVPASIVEAVEEEAETEAEVAAEVAAPVALAGPEFEPDEELFSSAAEAEAAATRGRSRRRASRRASAPAGAPRPESTRPESRKPERRAAEAPTAQSVTAEDEVERPVRPESAAVAHSEPAAAEDPVVEAPVADAAVADEAAPKGRTRRRATRKVSAPAGSPKAASEAVVTVTEPVAAPVAAEPEPTPEP</sequence>
<feature type="compositionally biased region" description="Low complexity" evidence="16">
    <location>
        <begin position="110"/>
        <end position="131"/>
    </location>
</feature>
<dbReference type="PROSITE" id="PS50126">
    <property type="entry name" value="S1"/>
    <property type="match status" value="1"/>
</dbReference>
<feature type="region of interest" description="Disordered" evidence="16">
    <location>
        <begin position="1"/>
        <end position="414"/>
    </location>
</feature>
<keyword evidence="7" id="KW-0819">tRNA processing</keyword>
<evidence type="ECO:0000256" key="15">
    <source>
        <dbReference type="ARBA" id="ARBA00072999"/>
    </source>
</evidence>
<evidence type="ECO:0000256" key="7">
    <source>
        <dbReference type="ARBA" id="ARBA00022694"/>
    </source>
</evidence>
<evidence type="ECO:0000256" key="16">
    <source>
        <dbReference type="SAM" id="MobiDB-lite"/>
    </source>
</evidence>
<evidence type="ECO:0000256" key="10">
    <source>
        <dbReference type="ARBA" id="ARBA00022833"/>
    </source>
</evidence>
<dbReference type="PANTHER" id="PTHR30001">
    <property type="entry name" value="RIBONUCLEASE"/>
    <property type="match status" value="1"/>
</dbReference>
<keyword evidence="6" id="KW-0507">mRNA processing</keyword>
<keyword evidence="10" id="KW-0862">Zinc</keyword>
<dbReference type="PANTHER" id="PTHR30001:SF0">
    <property type="entry name" value="RIBONUCLEASE G"/>
    <property type="match status" value="1"/>
</dbReference>
<proteinExistence type="inferred from homology"/>
<dbReference type="Pfam" id="PF10150">
    <property type="entry name" value="RNase_E_G"/>
    <property type="match status" value="1"/>
</dbReference>
<dbReference type="SUPFAM" id="SSF50249">
    <property type="entry name" value="Nucleic acid-binding proteins"/>
    <property type="match status" value="1"/>
</dbReference>
<evidence type="ECO:0000256" key="11">
    <source>
        <dbReference type="ARBA" id="ARBA00022842"/>
    </source>
</evidence>
<dbReference type="RefSeq" id="WP_138051242.1">
    <property type="nucleotide sequence ID" value="NZ_VBZC01000146.1"/>
</dbReference>
<protein>
    <recommendedName>
        <fullName evidence="15">Ribonuclease E</fullName>
        <ecNumber evidence="14">3.1.26.12</ecNumber>
    </recommendedName>
</protein>
<dbReference type="InterPro" id="IPR004659">
    <property type="entry name" value="RNase_E/G"/>
</dbReference>
<feature type="compositionally biased region" description="Low complexity" evidence="16">
    <location>
        <begin position="930"/>
        <end position="940"/>
    </location>
</feature>
<dbReference type="NCBIfam" id="TIGR00757">
    <property type="entry name" value="RNaseEG"/>
    <property type="match status" value="1"/>
</dbReference>
<comment type="cofactor">
    <cofactor evidence="2">
        <name>Zn(2+)</name>
        <dbReference type="ChEBI" id="CHEBI:29105"/>
    </cofactor>
</comment>
<feature type="compositionally biased region" description="Basic and acidic residues" evidence="16">
    <location>
        <begin position="167"/>
        <end position="177"/>
    </location>
</feature>
<comment type="similarity">
    <text evidence="4">Belongs to the RNase E/G family.</text>
</comment>
<accession>A0A5R9FCS4</accession>
<dbReference type="GO" id="GO:0008033">
    <property type="term" value="P:tRNA processing"/>
    <property type="evidence" value="ECO:0007669"/>
    <property type="project" value="UniProtKB-KW"/>
</dbReference>
<dbReference type="Gene3D" id="2.40.50.140">
    <property type="entry name" value="Nucleic acid-binding proteins"/>
    <property type="match status" value="1"/>
</dbReference>
<feature type="compositionally biased region" description="Low complexity" evidence="16">
    <location>
        <begin position="1"/>
        <end position="21"/>
    </location>
</feature>
<evidence type="ECO:0000256" key="9">
    <source>
        <dbReference type="ARBA" id="ARBA00022801"/>
    </source>
</evidence>
<dbReference type="InterPro" id="IPR012340">
    <property type="entry name" value="NA-bd_OB-fold"/>
</dbReference>
<feature type="compositionally biased region" description="Basic and acidic residues" evidence="16">
    <location>
        <begin position="941"/>
        <end position="955"/>
    </location>
</feature>
<dbReference type="GO" id="GO:0006397">
    <property type="term" value="P:mRNA processing"/>
    <property type="evidence" value="ECO:0007669"/>
    <property type="project" value="UniProtKB-KW"/>
</dbReference>
<feature type="compositionally biased region" description="Basic residues" evidence="16">
    <location>
        <begin position="284"/>
        <end position="296"/>
    </location>
</feature>
<comment type="subcellular location">
    <subcellularLocation>
        <location evidence="3">Cytoplasm</location>
    </subcellularLocation>
</comment>
<evidence type="ECO:0000256" key="6">
    <source>
        <dbReference type="ARBA" id="ARBA00022664"/>
    </source>
</evidence>
<dbReference type="GO" id="GO:0006364">
    <property type="term" value="P:rRNA processing"/>
    <property type="evidence" value="ECO:0007669"/>
    <property type="project" value="TreeGrafter"/>
</dbReference>
<evidence type="ECO:0000313" key="19">
    <source>
        <dbReference type="Proteomes" id="UP000305906"/>
    </source>
</evidence>
<reference evidence="18 19" key="1">
    <citation type="submission" date="2019-05" db="EMBL/GenBank/DDBJ databases">
        <title>Streptomyces sp. NEAU-C151, a novel actinomycete isolated from soil.</title>
        <authorList>
            <person name="Han L."/>
            <person name="Jiang H."/>
        </authorList>
    </citation>
    <scope>NUCLEOTIDE SEQUENCE [LARGE SCALE GENOMIC DNA]</scope>
    <source>
        <strain evidence="18 19">NEAU-C151</strain>
    </source>
</reference>
<feature type="compositionally biased region" description="Basic residues" evidence="16">
    <location>
        <begin position="345"/>
        <end position="354"/>
    </location>
</feature>
<feature type="non-terminal residue" evidence="18">
    <location>
        <position position="1"/>
    </location>
</feature>
<dbReference type="InterPro" id="IPR003029">
    <property type="entry name" value="S1_domain"/>
</dbReference>
<evidence type="ECO:0000256" key="2">
    <source>
        <dbReference type="ARBA" id="ARBA00001947"/>
    </source>
</evidence>
<keyword evidence="5" id="KW-0963">Cytoplasm</keyword>
<feature type="compositionally biased region" description="Acidic residues" evidence="16">
    <location>
        <begin position="259"/>
        <end position="280"/>
    </location>
</feature>
<feature type="compositionally biased region" description="Low complexity" evidence="16">
    <location>
        <begin position="64"/>
        <end position="96"/>
    </location>
</feature>
<organism evidence="18 19">
    <name type="scientific">Streptomyces montanus</name>
    <dbReference type="NCBI Taxonomy" id="2580423"/>
    <lineage>
        <taxon>Bacteria</taxon>
        <taxon>Bacillati</taxon>
        <taxon>Actinomycetota</taxon>
        <taxon>Actinomycetes</taxon>
        <taxon>Kitasatosporales</taxon>
        <taxon>Streptomycetaceae</taxon>
        <taxon>Streptomyces</taxon>
    </lineage>
</organism>
<feature type="compositionally biased region" description="Low complexity" evidence="16">
    <location>
        <begin position="31"/>
        <end position="44"/>
    </location>
</feature>